<feature type="region of interest" description="Disordered" evidence="1">
    <location>
        <begin position="192"/>
        <end position="214"/>
    </location>
</feature>
<dbReference type="AlphaFoldDB" id="A0A0N1I643"/>
<evidence type="ECO:0000256" key="1">
    <source>
        <dbReference type="SAM" id="MobiDB-lite"/>
    </source>
</evidence>
<dbReference type="EMBL" id="LJSK01000138">
    <property type="protein sequence ID" value="KPI86301.1"/>
    <property type="molecule type" value="Genomic_DNA"/>
</dbReference>
<name>A0A0N1I643_LEPSE</name>
<comment type="caution">
    <text evidence="2">The sequence shown here is derived from an EMBL/GenBank/DDBJ whole genome shotgun (WGS) entry which is preliminary data.</text>
</comment>
<sequence length="242" mass="25988">MVRVGAKRERPCMVLLHVALRSAAIPAAEGQPRPKPGAGVTPPPAASPERYVWKSRLTAELYASAVLSRVRAWWEMLGGVRYGLPDSVRLASAVWDDEAGRERNAQSTIRAARAGAVGAASAKQPGRRGRATQRRSGVLRCVARLSRALAGDAAALHVFRAACACVTEVHVSLPRSSIAPGAVTADVVDEVEADGPRRRRQRVEDSGPRMEQGCHAAVRVARVEHVVTSRRSQRDKASLQST</sequence>
<evidence type="ECO:0000313" key="3">
    <source>
        <dbReference type="Proteomes" id="UP000038009"/>
    </source>
</evidence>
<dbReference type="OrthoDB" id="273727at2759"/>
<keyword evidence="3" id="KW-1185">Reference proteome</keyword>
<dbReference type="VEuPathDB" id="TriTrypDB:Lsey_0138_0160"/>
<reference evidence="2 3" key="1">
    <citation type="journal article" date="2015" name="PLoS Pathog.">
        <title>Leptomonas seymouri: Adaptations to the Dixenous Life Cycle Analyzed by Genome Sequencing, Transcriptome Profiling and Co-infection with Leishmania donovani.</title>
        <authorList>
            <person name="Kraeva N."/>
            <person name="Butenko A."/>
            <person name="Hlavacova J."/>
            <person name="Kostygov A."/>
            <person name="Myskova J."/>
            <person name="Grybchuk D."/>
            <person name="Lestinova T."/>
            <person name="Votypka J."/>
            <person name="Volf P."/>
            <person name="Opperdoes F."/>
            <person name="Flegontov P."/>
            <person name="Lukes J."/>
            <person name="Yurchenko V."/>
        </authorList>
    </citation>
    <scope>NUCLEOTIDE SEQUENCE [LARGE SCALE GENOMIC DNA]</scope>
    <source>
        <strain evidence="2 3">ATCC 30220</strain>
    </source>
</reference>
<dbReference type="Proteomes" id="UP000038009">
    <property type="component" value="Unassembled WGS sequence"/>
</dbReference>
<evidence type="ECO:0000313" key="2">
    <source>
        <dbReference type="EMBL" id="KPI86301.1"/>
    </source>
</evidence>
<feature type="region of interest" description="Disordered" evidence="1">
    <location>
        <begin position="27"/>
        <end position="46"/>
    </location>
</feature>
<proteinExistence type="predicted"/>
<organism evidence="2 3">
    <name type="scientific">Leptomonas seymouri</name>
    <dbReference type="NCBI Taxonomy" id="5684"/>
    <lineage>
        <taxon>Eukaryota</taxon>
        <taxon>Discoba</taxon>
        <taxon>Euglenozoa</taxon>
        <taxon>Kinetoplastea</taxon>
        <taxon>Metakinetoplastina</taxon>
        <taxon>Trypanosomatida</taxon>
        <taxon>Trypanosomatidae</taxon>
        <taxon>Leishmaniinae</taxon>
        <taxon>Leptomonas</taxon>
    </lineage>
</organism>
<gene>
    <name evidence="2" type="ORF">ABL78_4648</name>
</gene>
<protein>
    <submittedName>
        <fullName evidence="2">Uncharacterized protein</fullName>
    </submittedName>
</protein>
<dbReference type="OMA" id="MQQTCHA"/>
<accession>A0A0N1I643</accession>